<evidence type="ECO:0000256" key="1">
    <source>
        <dbReference type="SAM" id="Phobius"/>
    </source>
</evidence>
<sequence>MFLFLATGSGGDGLSVDNPLVLGPIAAFIFAVFVTEIVVSGKAYRREVEENKRLRALTERVVPLAEQMVSASKDLVQATRDSVATQATVTDVLEDVLDWFQSDGGPRPRRRRP</sequence>
<dbReference type="AlphaFoldDB" id="A0AAU3IDP7"/>
<keyword evidence="1" id="KW-0472">Membrane</keyword>
<feature type="transmembrane region" description="Helical" evidence="1">
    <location>
        <begin position="20"/>
        <end position="39"/>
    </location>
</feature>
<keyword evidence="1" id="KW-0812">Transmembrane</keyword>
<protein>
    <submittedName>
        <fullName evidence="2">Uncharacterized protein</fullName>
    </submittedName>
</protein>
<dbReference type="EMBL" id="CP109546">
    <property type="protein sequence ID" value="WTZ13286.1"/>
    <property type="molecule type" value="Genomic_DNA"/>
</dbReference>
<accession>A0AAU3IDP7</accession>
<name>A0AAU3IDP7_9ACTN</name>
<proteinExistence type="predicted"/>
<keyword evidence="1" id="KW-1133">Transmembrane helix</keyword>
<evidence type="ECO:0000313" key="2">
    <source>
        <dbReference type="EMBL" id="WTZ13286.1"/>
    </source>
</evidence>
<organism evidence="2">
    <name type="scientific">Streptomyces sp. NBC_01393</name>
    <dbReference type="NCBI Taxonomy" id="2903851"/>
    <lineage>
        <taxon>Bacteria</taxon>
        <taxon>Bacillati</taxon>
        <taxon>Actinomycetota</taxon>
        <taxon>Actinomycetes</taxon>
        <taxon>Kitasatosporales</taxon>
        <taxon>Streptomycetaceae</taxon>
        <taxon>Streptomyces</taxon>
    </lineage>
</organism>
<reference evidence="2" key="1">
    <citation type="submission" date="2022-10" db="EMBL/GenBank/DDBJ databases">
        <title>The complete genomes of actinobacterial strains from the NBC collection.</title>
        <authorList>
            <person name="Joergensen T.S."/>
            <person name="Alvarez Arevalo M."/>
            <person name="Sterndorff E.B."/>
            <person name="Faurdal D."/>
            <person name="Vuksanovic O."/>
            <person name="Mourched A.-S."/>
            <person name="Charusanti P."/>
            <person name="Shaw S."/>
            <person name="Blin K."/>
            <person name="Weber T."/>
        </authorList>
    </citation>
    <scope>NUCLEOTIDE SEQUENCE</scope>
    <source>
        <strain evidence="2">NBC_01393</strain>
    </source>
</reference>
<gene>
    <name evidence="2" type="ORF">OG699_38170</name>
</gene>